<gene>
    <name evidence="2" type="ORF">AB3X52_05570</name>
</gene>
<evidence type="ECO:0000313" key="2">
    <source>
        <dbReference type="EMBL" id="MEX0427083.1"/>
    </source>
</evidence>
<dbReference type="RefSeq" id="WP_367992123.1">
    <property type="nucleotide sequence ID" value="NZ_JBFPJR010000007.1"/>
</dbReference>
<keyword evidence="2" id="KW-0808">Transferase</keyword>
<dbReference type="InterPro" id="IPR016181">
    <property type="entry name" value="Acyl_CoA_acyltransferase"/>
</dbReference>
<dbReference type="PANTHER" id="PTHR13170:SF16">
    <property type="entry name" value="PROTEIN O-GLCNACASE"/>
    <property type="match status" value="1"/>
</dbReference>
<name>A0ABV3SYK2_9ACTN</name>
<accession>A0ABV3SYK2</accession>
<dbReference type="EMBL" id="JBFPJR010000007">
    <property type="protein sequence ID" value="MEX0427083.1"/>
    <property type="molecule type" value="Genomic_DNA"/>
</dbReference>
<dbReference type="InterPro" id="IPR051822">
    <property type="entry name" value="Glycosyl_Hydrolase_84"/>
</dbReference>
<dbReference type="Proteomes" id="UP001556631">
    <property type="component" value="Unassembled WGS sequence"/>
</dbReference>
<reference evidence="2 3" key="1">
    <citation type="submission" date="2024-07" db="EMBL/GenBank/DDBJ databases">
        <authorList>
            <person name="Lee S."/>
            <person name="Kang M."/>
        </authorList>
    </citation>
    <scope>NUCLEOTIDE SEQUENCE [LARGE SCALE GENOMIC DNA]</scope>
    <source>
        <strain evidence="2 3">DS6</strain>
    </source>
</reference>
<dbReference type="InterPro" id="IPR000182">
    <property type="entry name" value="GNAT_dom"/>
</dbReference>
<comment type="caution">
    <text evidence="2">The sequence shown here is derived from an EMBL/GenBank/DDBJ whole genome shotgun (WGS) entry which is preliminary data.</text>
</comment>
<evidence type="ECO:0000313" key="3">
    <source>
        <dbReference type="Proteomes" id="UP001556631"/>
    </source>
</evidence>
<organism evidence="2 3">
    <name type="scientific">Nocardioides eburneus</name>
    <dbReference type="NCBI Taxonomy" id="3231482"/>
    <lineage>
        <taxon>Bacteria</taxon>
        <taxon>Bacillati</taxon>
        <taxon>Actinomycetota</taxon>
        <taxon>Actinomycetes</taxon>
        <taxon>Propionibacteriales</taxon>
        <taxon>Nocardioidaceae</taxon>
        <taxon>Nocardioides</taxon>
    </lineage>
</organism>
<dbReference type="PANTHER" id="PTHR13170">
    <property type="entry name" value="O-GLCNACASE"/>
    <property type="match status" value="1"/>
</dbReference>
<keyword evidence="2" id="KW-0012">Acyltransferase</keyword>
<dbReference type="Pfam" id="PF00583">
    <property type="entry name" value="Acetyltransf_1"/>
    <property type="match status" value="1"/>
</dbReference>
<keyword evidence="3" id="KW-1185">Reference proteome</keyword>
<dbReference type="EC" id="2.3.1.-" evidence="2"/>
<protein>
    <submittedName>
        <fullName evidence="2">GNAT family N-acetyltransferase</fullName>
        <ecNumber evidence="2">2.3.1.-</ecNumber>
    </submittedName>
</protein>
<evidence type="ECO:0000259" key="1">
    <source>
        <dbReference type="PROSITE" id="PS51186"/>
    </source>
</evidence>
<dbReference type="PROSITE" id="PS51186">
    <property type="entry name" value="GNAT"/>
    <property type="match status" value="1"/>
</dbReference>
<dbReference type="GO" id="GO:0016746">
    <property type="term" value="F:acyltransferase activity"/>
    <property type="evidence" value="ECO:0007669"/>
    <property type="project" value="UniProtKB-KW"/>
</dbReference>
<dbReference type="Gene3D" id="3.40.630.30">
    <property type="match status" value="1"/>
</dbReference>
<dbReference type="SUPFAM" id="SSF55729">
    <property type="entry name" value="Acyl-CoA N-acyltransferases (Nat)"/>
    <property type="match status" value="1"/>
</dbReference>
<proteinExistence type="predicted"/>
<feature type="domain" description="N-acetyltransferase" evidence="1">
    <location>
        <begin position="3"/>
        <end position="203"/>
    </location>
</feature>
<sequence>MTVTIRSATAADLGACDEICLRTGWSGEDATAYYTDPALLGQVYARPYLLLPEGIGFVAEDAAGVAGYVLGTPDTRRFEEACERHWWPALRARHRDPGTSSPVGLSPDDRLHALIHRPVPAPEEVIADFPAHLHIDLLPRLQGSGTGRVLIERFLGRLEAAGVPGVHLGVGRANERAVGFYRHLGFTTLLERPDALVLGHRLG</sequence>